<dbReference type="CDD" id="cd00054">
    <property type="entry name" value="EGF_CA"/>
    <property type="match status" value="1"/>
</dbReference>
<dbReference type="Gene3D" id="2.130.10.30">
    <property type="entry name" value="Regulator of chromosome condensation 1/beta-lactamase-inhibitor protein II"/>
    <property type="match status" value="1"/>
</dbReference>
<dbReference type="SMART" id="SM00179">
    <property type="entry name" value="EGF_CA"/>
    <property type="match status" value="1"/>
</dbReference>
<dbReference type="InterPro" id="IPR009091">
    <property type="entry name" value="RCC1/BLIP-II"/>
</dbReference>
<dbReference type="PANTHER" id="PTHR24273">
    <property type="entry name" value="FI04643P-RELATED"/>
    <property type="match status" value="1"/>
</dbReference>
<dbReference type="EMBL" id="CDMZ01000770">
    <property type="protein sequence ID" value="CEM21108.1"/>
    <property type="molecule type" value="Genomic_DNA"/>
</dbReference>
<proteinExistence type="predicted"/>
<evidence type="ECO:0000256" key="3">
    <source>
        <dbReference type="ARBA" id="ARBA00023157"/>
    </source>
</evidence>
<dbReference type="InterPro" id="IPR049883">
    <property type="entry name" value="NOTCH1_EGF-like"/>
</dbReference>
<evidence type="ECO:0000313" key="8">
    <source>
        <dbReference type="EMBL" id="CEM21108.1"/>
    </source>
</evidence>
<sequence>MDVCANGAGTIALREGGKVEGWGAQGKFLKGPQDGCVLSATEIVASGVEEISCMGGGNGDGSLLNNVFSAHLTNGTIVAWGDNLDGQLGQGDLTTRNAPVIVENVTGVTSLAESSNGGIWVDGQGYFNSHFLILTGQGAVGWGGDLFGQLCLGSTDTRRPSPILISDDVNECGDTSLHTCGTGTLCVNTTGSFFCDAFPSVSCPPSFTRGTDARVHYWVFDTTDSRIANVTAQDSEDATAPTPVYSRANGDLIHLGVNNVTVSVTDSRGSPASCWFSVKITDLEAPLLICPPSQQLTMVRQEYPNALYTQTPTVTDNVDHPAPNISFVSGNGSKVNSSFTLVTVSSTDSAGNTGTCTFSLRIDPCPWNAERPSDGGECDCVYPYYNDTTSGTLVCKLCPDNSARDQSVPVPKIGQCTCNAPYYPNSTSPSLECLLCPANSERNANSTGCTCTKNATSPYYGETSSVGVLTCLLCPSNAERNSADTACVCKSPYFDDLSSGSLVCELCPSNAQRDSLDQQCICVANYYRDLEASKEAVICRSCGNNAFSAAGSTHPSGCWCGETFYFVPSVADENAAEWKDSENLVSFWTDGACTDCPDHSSCAGGLQSNSAEGARRLQGTTEEANLVPLVNHTRPVPHEGYAVVRSFPDTLILECPIKGSCKGGAQGRFQGSEPQMECTGGMQGVLLKILLNFLNTIPLLGSFRYTAVEVQYEDLEKEVPSLARVIPQVEISITTFLPIDSIPSIKSFLSVSCLVDSIWTNGSSAWRFFFTKIAEAHLPLVLYLLDLILAFAIVFGYRLFNRKDLTPPPEEDGGSEREKRTLRDRASIHRVSVHANVS</sequence>
<keyword evidence="6" id="KW-1133">Transmembrane helix</keyword>
<keyword evidence="6" id="KW-0812">Transmembrane</keyword>
<evidence type="ECO:0000256" key="4">
    <source>
        <dbReference type="PROSITE-ProRule" id="PRU00235"/>
    </source>
</evidence>
<dbReference type="Pfam" id="PF07645">
    <property type="entry name" value="EGF_CA"/>
    <property type="match status" value="1"/>
</dbReference>
<dbReference type="InterPro" id="IPR003410">
    <property type="entry name" value="HYR_dom"/>
</dbReference>
<dbReference type="PROSITE" id="PS01187">
    <property type="entry name" value="EGF_CA"/>
    <property type="match status" value="1"/>
</dbReference>
<feature type="domain" description="HYR" evidence="7">
    <location>
        <begin position="281"/>
        <end position="364"/>
    </location>
</feature>
<keyword evidence="3" id="KW-1015">Disulfide bond</keyword>
<feature type="repeat" description="RCC1" evidence="4">
    <location>
        <begin position="75"/>
        <end position="124"/>
    </location>
</feature>
<keyword evidence="6" id="KW-0472">Membrane</keyword>
<feature type="compositionally biased region" description="Basic and acidic residues" evidence="5">
    <location>
        <begin position="814"/>
        <end position="825"/>
    </location>
</feature>
<reference evidence="8" key="1">
    <citation type="submission" date="2014-11" db="EMBL/GenBank/DDBJ databases">
        <authorList>
            <person name="Otto D Thomas"/>
            <person name="Naeem Raeece"/>
        </authorList>
    </citation>
    <scope>NUCLEOTIDE SEQUENCE</scope>
</reference>
<dbReference type="InterPro" id="IPR018097">
    <property type="entry name" value="EGF_Ca-bd_CS"/>
</dbReference>
<dbReference type="PROSITE" id="PS50012">
    <property type="entry name" value="RCC1_3"/>
    <property type="match status" value="1"/>
</dbReference>
<dbReference type="PhylomeDB" id="A0A0G4G0P2"/>
<dbReference type="GO" id="GO:0005509">
    <property type="term" value="F:calcium ion binding"/>
    <property type="evidence" value="ECO:0007669"/>
    <property type="project" value="InterPro"/>
</dbReference>
<dbReference type="InterPro" id="IPR001881">
    <property type="entry name" value="EGF-like_Ca-bd_dom"/>
</dbReference>
<protein>
    <recommendedName>
        <fullName evidence="7">HYR domain-containing protein</fullName>
    </recommendedName>
</protein>
<dbReference type="PANTHER" id="PTHR24273:SF32">
    <property type="entry name" value="HYALIN"/>
    <property type="match status" value="1"/>
</dbReference>
<name>A0A0G4G0P2_9ALVE</name>
<keyword evidence="2" id="KW-0677">Repeat</keyword>
<accession>A0A0G4G0P2</accession>
<organism evidence="8">
    <name type="scientific">Chromera velia CCMP2878</name>
    <dbReference type="NCBI Taxonomy" id="1169474"/>
    <lineage>
        <taxon>Eukaryota</taxon>
        <taxon>Sar</taxon>
        <taxon>Alveolata</taxon>
        <taxon>Colpodellida</taxon>
        <taxon>Chromeraceae</taxon>
        <taxon>Chromera</taxon>
    </lineage>
</organism>
<dbReference type="VEuPathDB" id="CryptoDB:Cvel_19576"/>
<gene>
    <name evidence="8" type="ORF">Cvel_19576</name>
</gene>
<evidence type="ECO:0000256" key="1">
    <source>
        <dbReference type="ARBA" id="ARBA00022536"/>
    </source>
</evidence>
<feature type="region of interest" description="Disordered" evidence="5">
    <location>
        <begin position="806"/>
        <end position="825"/>
    </location>
</feature>
<feature type="transmembrane region" description="Helical" evidence="6">
    <location>
        <begin position="780"/>
        <end position="800"/>
    </location>
</feature>
<dbReference type="Pfam" id="PF02494">
    <property type="entry name" value="HYR"/>
    <property type="match status" value="1"/>
</dbReference>
<evidence type="ECO:0000256" key="5">
    <source>
        <dbReference type="SAM" id="MobiDB-lite"/>
    </source>
</evidence>
<evidence type="ECO:0000256" key="6">
    <source>
        <dbReference type="SAM" id="Phobius"/>
    </source>
</evidence>
<dbReference type="AlphaFoldDB" id="A0A0G4G0P2"/>
<dbReference type="InterPro" id="IPR000408">
    <property type="entry name" value="Reg_chr_condens"/>
</dbReference>
<dbReference type="PROSITE" id="PS50825">
    <property type="entry name" value="HYR"/>
    <property type="match status" value="1"/>
</dbReference>
<evidence type="ECO:0000256" key="2">
    <source>
        <dbReference type="ARBA" id="ARBA00022737"/>
    </source>
</evidence>
<dbReference type="SUPFAM" id="SSF50985">
    <property type="entry name" value="RCC1/BLIP-II"/>
    <property type="match status" value="1"/>
</dbReference>
<evidence type="ECO:0000259" key="7">
    <source>
        <dbReference type="PROSITE" id="PS50825"/>
    </source>
</evidence>
<keyword evidence="1" id="KW-0245">EGF-like domain</keyword>